<dbReference type="EMBL" id="VOSK01000211">
    <property type="protein sequence ID" value="MPR29241.1"/>
    <property type="molecule type" value="Genomic_DNA"/>
</dbReference>
<evidence type="ECO:0008006" key="3">
    <source>
        <dbReference type="Google" id="ProtNLM"/>
    </source>
</evidence>
<evidence type="ECO:0000313" key="2">
    <source>
        <dbReference type="Proteomes" id="UP000403266"/>
    </source>
</evidence>
<dbReference type="AlphaFoldDB" id="A0A5N7MQE8"/>
<dbReference type="Proteomes" id="UP000403266">
    <property type="component" value="Unassembled WGS sequence"/>
</dbReference>
<keyword evidence="2" id="KW-1185">Reference proteome</keyword>
<reference evidence="1 2" key="1">
    <citation type="journal article" date="2019" name="Syst. Appl. Microbiol.">
        <title>Microvirga tunisiensis sp. nov., a root nodule symbiotic bacterium isolated from Lupinus micranthus and L. luteus grown in Northern Tunisia.</title>
        <authorList>
            <person name="Msaddak A."/>
            <person name="Rejili M."/>
            <person name="Duran D."/>
            <person name="Mars M."/>
            <person name="Palacios J.M."/>
            <person name="Ruiz-Argueso T."/>
            <person name="Rey L."/>
            <person name="Imperial J."/>
        </authorList>
    </citation>
    <scope>NUCLEOTIDE SEQUENCE [LARGE SCALE GENOMIC DNA]</scope>
    <source>
        <strain evidence="1 2">Lmie10</strain>
    </source>
</reference>
<name>A0A5N7MQE8_9HYPH</name>
<accession>A0A5N7MQE8</accession>
<protein>
    <recommendedName>
        <fullName evidence="3">DUF2188 domain-containing protein</fullName>
    </recommendedName>
</protein>
<dbReference type="RefSeq" id="WP_152715947.1">
    <property type="nucleotide sequence ID" value="NZ_VOSJ01000294.1"/>
</dbReference>
<proteinExistence type="predicted"/>
<organism evidence="1 2">
    <name type="scientific">Microvirga tunisiensis</name>
    <dbReference type="NCBI Taxonomy" id="2108360"/>
    <lineage>
        <taxon>Bacteria</taxon>
        <taxon>Pseudomonadati</taxon>
        <taxon>Pseudomonadota</taxon>
        <taxon>Alphaproteobacteria</taxon>
        <taxon>Hyphomicrobiales</taxon>
        <taxon>Methylobacteriaceae</taxon>
        <taxon>Microvirga</taxon>
    </lineage>
</organism>
<sequence length="75" mass="8036">MDDYFVIQPIGGLWVVVSSEIIVARCPTVPEAIKAAVQVASRTAGYGRRVQVLVDEPGGGRTIIWDSTRDGYSAA</sequence>
<dbReference type="OrthoDB" id="9873463at2"/>
<comment type="caution">
    <text evidence="1">The sequence shown here is derived from an EMBL/GenBank/DDBJ whole genome shotgun (WGS) entry which is preliminary data.</text>
</comment>
<evidence type="ECO:0000313" key="1">
    <source>
        <dbReference type="EMBL" id="MPR29241.1"/>
    </source>
</evidence>
<gene>
    <name evidence="1" type="ORF">FS320_30115</name>
</gene>